<organism evidence="3 4">
    <name type="scientific">Letharia columbiana</name>
    <dbReference type="NCBI Taxonomy" id="112416"/>
    <lineage>
        <taxon>Eukaryota</taxon>
        <taxon>Fungi</taxon>
        <taxon>Dikarya</taxon>
        <taxon>Ascomycota</taxon>
        <taxon>Pezizomycotina</taxon>
        <taxon>Lecanoromycetes</taxon>
        <taxon>OSLEUM clade</taxon>
        <taxon>Lecanoromycetidae</taxon>
        <taxon>Lecanorales</taxon>
        <taxon>Lecanorineae</taxon>
        <taxon>Parmeliaceae</taxon>
        <taxon>Letharia</taxon>
    </lineage>
</organism>
<dbReference type="EMBL" id="JACCJC010000075">
    <property type="protein sequence ID" value="KAF6228740.1"/>
    <property type="molecule type" value="Genomic_DNA"/>
</dbReference>
<name>A0A8H6FHR2_9LECA</name>
<feature type="chain" id="PRO_5035101608" description="SSCRP protein" evidence="1">
    <location>
        <begin position="18"/>
        <end position="147"/>
    </location>
</feature>
<comment type="caution">
    <text evidence="3">The sequence shown here is derived from an EMBL/GenBank/DDBJ whole genome shotgun (WGS) entry which is preliminary data.</text>
</comment>
<sequence>MHFSAVILAALSAGAHALPTADANIGGDLSSNLNSGPHNPAIGIFSHPSCEGKELQTPLSFPAAGCYPFDSAFDTVGINFGGDDNCGLNVYTDPNCGNFATHTLTGDVNEFTCLSMSANGGPWRSLAPAECHPDAITDNPGVPEAQG</sequence>
<protein>
    <recommendedName>
        <fullName evidence="5">SSCRP protein</fullName>
    </recommendedName>
</protein>
<dbReference type="EMBL" id="JACCJC010000088">
    <property type="protein sequence ID" value="KAF6226741.1"/>
    <property type="molecule type" value="Genomic_DNA"/>
</dbReference>
<keyword evidence="4" id="KW-1185">Reference proteome</keyword>
<feature type="signal peptide" evidence="1">
    <location>
        <begin position="1"/>
        <end position="17"/>
    </location>
</feature>
<evidence type="ECO:0000313" key="3">
    <source>
        <dbReference type="EMBL" id="KAF6228740.1"/>
    </source>
</evidence>
<dbReference type="GeneID" id="59293401"/>
<evidence type="ECO:0000313" key="2">
    <source>
        <dbReference type="EMBL" id="KAF6226741.1"/>
    </source>
</evidence>
<accession>A0A8H6FHR2</accession>
<gene>
    <name evidence="3" type="ORF">HO173_011759</name>
    <name evidence="2" type="ORF">HO173_012344</name>
</gene>
<dbReference type="AlphaFoldDB" id="A0A8H6FHR2"/>
<dbReference type="RefSeq" id="XP_037159555.1">
    <property type="nucleotide sequence ID" value="XM_037313638.1"/>
</dbReference>
<dbReference type="Proteomes" id="UP000578531">
    <property type="component" value="Unassembled WGS sequence"/>
</dbReference>
<reference evidence="3 4" key="1">
    <citation type="journal article" date="2020" name="Genomics">
        <title>Complete, high-quality genomes from long-read metagenomic sequencing of two wolf lichen thalli reveals enigmatic genome architecture.</title>
        <authorList>
            <person name="McKenzie S.K."/>
            <person name="Walston R.F."/>
            <person name="Allen J.L."/>
        </authorList>
    </citation>
    <scope>NUCLEOTIDE SEQUENCE [LARGE SCALE GENOMIC DNA]</scope>
    <source>
        <strain evidence="3">WasteWater2</strain>
    </source>
</reference>
<keyword evidence="1" id="KW-0732">Signal</keyword>
<evidence type="ECO:0000256" key="1">
    <source>
        <dbReference type="SAM" id="SignalP"/>
    </source>
</evidence>
<reference evidence="3" key="2">
    <citation type="submission" date="2020-05" db="EMBL/GenBank/DDBJ databases">
        <authorList>
            <person name="Mckenzie S.K."/>
            <person name="Walston R.F."/>
            <person name="Allen J.L."/>
        </authorList>
    </citation>
    <scope>NUCLEOTIDE SEQUENCE</scope>
    <source>
        <strain evidence="3">WasteWater2</strain>
    </source>
</reference>
<evidence type="ECO:0008006" key="5">
    <source>
        <dbReference type="Google" id="ProtNLM"/>
    </source>
</evidence>
<dbReference type="OrthoDB" id="5311577at2759"/>
<proteinExistence type="predicted"/>
<evidence type="ECO:0000313" key="4">
    <source>
        <dbReference type="Proteomes" id="UP000578531"/>
    </source>
</evidence>